<evidence type="ECO:0000313" key="1">
    <source>
        <dbReference type="EMBL" id="MFD2909356.1"/>
    </source>
</evidence>
<reference evidence="2" key="1">
    <citation type="journal article" date="2019" name="Int. J. Syst. Evol. Microbiol.">
        <title>The Global Catalogue of Microorganisms (GCM) 10K type strain sequencing project: providing services to taxonomists for standard genome sequencing and annotation.</title>
        <authorList>
            <consortium name="The Broad Institute Genomics Platform"/>
            <consortium name="The Broad Institute Genome Sequencing Center for Infectious Disease"/>
            <person name="Wu L."/>
            <person name="Ma J."/>
        </authorList>
    </citation>
    <scope>NUCLEOTIDE SEQUENCE [LARGE SCALE GENOMIC DNA]</scope>
    <source>
        <strain evidence="2">KCTC 52644</strain>
    </source>
</reference>
<dbReference type="Proteomes" id="UP001597549">
    <property type="component" value="Unassembled WGS sequence"/>
</dbReference>
<dbReference type="RefSeq" id="WP_379807789.1">
    <property type="nucleotide sequence ID" value="NZ_JBHUOL010000018.1"/>
</dbReference>
<keyword evidence="2" id="KW-1185">Reference proteome</keyword>
<proteinExistence type="predicted"/>
<protein>
    <submittedName>
        <fullName evidence="1">DUF6913 domain-containing protein</fullName>
    </submittedName>
</protein>
<name>A0ABW5ZA45_9FLAO</name>
<evidence type="ECO:0000313" key="2">
    <source>
        <dbReference type="Proteomes" id="UP001597549"/>
    </source>
</evidence>
<dbReference type="InterPro" id="IPR054207">
    <property type="entry name" value="DUF6913"/>
</dbReference>
<comment type="caution">
    <text evidence="1">The sequence shown here is derived from an EMBL/GenBank/DDBJ whole genome shotgun (WGS) entry which is preliminary data.</text>
</comment>
<sequence>MFYTILKRFFLKKRVAKKLQKQQPPLEQQKISTIGVLVDEAYFSQASTLVKEIMNHGFKEEQIQVLVFREKNKPKEIIKEPFLTPKNISITGEISKPQVIAFLDTPFDMLINYYDVSKFSLMILSIRSKADFKVGFDAIDKRVNHLIIKGEVEKYKEYIAELFKYLKILNKI</sequence>
<dbReference type="EMBL" id="JBHUOL010000018">
    <property type="protein sequence ID" value="MFD2909356.1"/>
    <property type="molecule type" value="Genomic_DNA"/>
</dbReference>
<dbReference type="Pfam" id="PF21857">
    <property type="entry name" value="DUF6913"/>
    <property type="match status" value="1"/>
</dbReference>
<accession>A0ABW5ZA45</accession>
<gene>
    <name evidence="1" type="ORF">ACFSX9_11520</name>
</gene>
<organism evidence="1 2">
    <name type="scientific">Flavobacterium ardleyense</name>
    <dbReference type="NCBI Taxonomy" id="2038737"/>
    <lineage>
        <taxon>Bacteria</taxon>
        <taxon>Pseudomonadati</taxon>
        <taxon>Bacteroidota</taxon>
        <taxon>Flavobacteriia</taxon>
        <taxon>Flavobacteriales</taxon>
        <taxon>Flavobacteriaceae</taxon>
        <taxon>Flavobacterium</taxon>
    </lineage>
</organism>